<dbReference type="SUPFAM" id="SSF47384">
    <property type="entry name" value="Homodimeric domain of signal transducing histidine kinase"/>
    <property type="match status" value="1"/>
</dbReference>
<keyword evidence="5" id="KW-0418">Kinase</keyword>
<dbReference type="PANTHER" id="PTHR42878:SF15">
    <property type="entry name" value="BACTERIOPHYTOCHROME"/>
    <property type="match status" value="1"/>
</dbReference>
<dbReference type="PRINTS" id="PR00344">
    <property type="entry name" value="BCTRLSENSOR"/>
</dbReference>
<dbReference type="Gene3D" id="1.10.287.130">
    <property type="match status" value="1"/>
</dbReference>
<dbReference type="InterPro" id="IPR036097">
    <property type="entry name" value="HisK_dim/P_sf"/>
</dbReference>
<dbReference type="PROSITE" id="PS50109">
    <property type="entry name" value="HIS_KIN"/>
    <property type="match status" value="1"/>
</dbReference>
<proteinExistence type="predicted"/>
<comment type="catalytic activity">
    <reaction evidence="1">
        <text>ATP + protein L-histidine = ADP + protein N-phospho-L-histidine.</text>
        <dbReference type="EC" id="2.7.13.3"/>
    </reaction>
</comment>
<gene>
    <name evidence="8" type="ORF">GQ41_2455</name>
</gene>
<keyword evidence="6" id="KW-0175">Coiled coil</keyword>
<dbReference type="Gene3D" id="3.30.565.10">
    <property type="entry name" value="Histidine kinase-like ATPase, C-terminal domain"/>
    <property type="match status" value="1"/>
</dbReference>
<evidence type="ECO:0000256" key="3">
    <source>
        <dbReference type="ARBA" id="ARBA00022553"/>
    </source>
</evidence>
<evidence type="ECO:0000256" key="4">
    <source>
        <dbReference type="ARBA" id="ARBA00022679"/>
    </source>
</evidence>
<evidence type="ECO:0000256" key="5">
    <source>
        <dbReference type="ARBA" id="ARBA00022777"/>
    </source>
</evidence>
<dbReference type="InterPro" id="IPR003594">
    <property type="entry name" value="HATPase_dom"/>
</dbReference>
<dbReference type="Pfam" id="PF02518">
    <property type="entry name" value="HATPase_c"/>
    <property type="match status" value="1"/>
</dbReference>
<dbReference type="CDD" id="cd00082">
    <property type="entry name" value="HisKA"/>
    <property type="match status" value="1"/>
</dbReference>
<dbReference type="InterPro" id="IPR003661">
    <property type="entry name" value="HisK_dim/P_dom"/>
</dbReference>
<feature type="domain" description="Histidine kinase" evidence="7">
    <location>
        <begin position="124"/>
        <end position="353"/>
    </location>
</feature>
<dbReference type="SMART" id="SM00387">
    <property type="entry name" value="HATPase_c"/>
    <property type="match status" value="1"/>
</dbReference>
<feature type="coiled-coil region" evidence="6">
    <location>
        <begin position="85"/>
        <end position="119"/>
    </location>
</feature>
<evidence type="ECO:0000313" key="9">
    <source>
        <dbReference type="Proteomes" id="UP000315363"/>
    </source>
</evidence>
<dbReference type="SMART" id="SM00388">
    <property type="entry name" value="HisKA"/>
    <property type="match status" value="1"/>
</dbReference>
<dbReference type="EC" id="2.7.13.3" evidence="2"/>
<dbReference type="RefSeq" id="WP_142189636.1">
    <property type="nucleotide sequence ID" value="NZ_VHIF01000001.1"/>
</dbReference>
<dbReference type="InterPro" id="IPR004358">
    <property type="entry name" value="Sig_transdc_His_kin-like_C"/>
</dbReference>
<keyword evidence="4" id="KW-0808">Transferase</keyword>
<dbReference type="InterPro" id="IPR050351">
    <property type="entry name" value="BphY/WalK/GraS-like"/>
</dbReference>
<name>A0ABY3ABP0_9FLAO</name>
<comment type="caution">
    <text evidence="8">The sequence shown here is derived from an EMBL/GenBank/DDBJ whole genome shotgun (WGS) entry which is preliminary data.</text>
</comment>
<sequence length="359" mass="41151">MKIETLIAANAELAFEIEEKAKRAAELVVANKELAFQIEEKEKRAAELVVAIKELAYQNQEKEKRAAELVVANRELAFQNEEKAKRAAELLLANKELAYQNQEKEKRAIELLRANKELESFTYISSHDLQEPLRKIQIFSGRILTQEMDKLSENGKHYFERIQYSALHMQNLIIDLLAYSRTSVSERKFKKINLETLVKEVLVDVQEELQEKNAIIDMSGLNEEHVNIIPFQFRQLMRNLISNSLKFSKSHTAPHVIIKSRIIKFTENNVNNIPPNREYCQISFSDNGIGIDSQYKDRIFEIFQQLHAKDAYSGTGMGLTIAKKIVENHNGVIVASGELGQGTTFDVYIPNDQDFNPLP</sequence>
<organism evidence="8 9">
    <name type="scientific">Arenibacter algicola</name>
    <dbReference type="NCBI Taxonomy" id="616991"/>
    <lineage>
        <taxon>Bacteria</taxon>
        <taxon>Pseudomonadati</taxon>
        <taxon>Bacteroidota</taxon>
        <taxon>Flavobacteriia</taxon>
        <taxon>Flavobacteriales</taxon>
        <taxon>Flavobacteriaceae</taxon>
        <taxon>Arenibacter</taxon>
    </lineage>
</organism>
<keyword evidence="9" id="KW-1185">Reference proteome</keyword>
<dbReference type="EMBL" id="VHIF01000001">
    <property type="protein sequence ID" value="TQO37830.1"/>
    <property type="molecule type" value="Genomic_DNA"/>
</dbReference>
<accession>A0ABY3ABP0</accession>
<evidence type="ECO:0000256" key="6">
    <source>
        <dbReference type="SAM" id="Coils"/>
    </source>
</evidence>
<protein>
    <recommendedName>
        <fullName evidence="2">histidine kinase</fullName>
        <ecNumber evidence="2">2.7.13.3</ecNumber>
    </recommendedName>
</protein>
<reference evidence="8 9" key="1">
    <citation type="submission" date="2019-06" db="EMBL/GenBank/DDBJ databases">
        <title>A large-scale integrated study on North Sea by COGITO (Coastal Microbe Genomic &amp; Taxonomic Observatory).</title>
        <authorList>
            <person name="Teeling H."/>
        </authorList>
    </citation>
    <scope>NUCLEOTIDE SEQUENCE [LARGE SCALE GENOMIC DNA]</scope>
    <source>
        <strain evidence="8 9">MAR_2009_79</strain>
    </source>
</reference>
<keyword evidence="3" id="KW-0597">Phosphoprotein</keyword>
<dbReference type="PANTHER" id="PTHR42878">
    <property type="entry name" value="TWO-COMPONENT HISTIDINE KINASE"/>
    <property type="match status" value="1"/>
</dbReference>
<evidence type="ECO:0000313" key="8">
    <source>
        <dbReference type="EMBL" id="TQO37830.1"/>
    </source>
</evidence>
<dbReference type="Pfam" id="PF00512">
    <property type="entry name" value="HisKA"/>
    <property type="match status" value="1"/>
</dbReference>
<dbReference type="SUPFAM" id="SSF55874">
    <property type="entry name" value="ATPase domain of HSP90 chaperone/DNA topoisomerase II/histidine kinase"/>
    <property type="match status" value="1"/>
</dbReference>
<dbReference type="InterPro" id="IPR005467">
    <property type="entry name" value="His_kinase_dom"/>
</dbReference>
<dbReference type="InterPro" id="IPR036890">
    <property type="entry name" value="HATPase_C_sf"/>
</dbReference>
<evidence type="ECO:0000256" key="2">
    <source>
        <dbReference type="ARBA" id="ARBA00012438"/>
    </source>
</evidence>
<evidence type="ECO:0000256" key="1">
    <source>
        <dbReference type="ARBA" id="ARBA00000085"/>
    </source>
</evidence>
<evidence type="ECO:0000259" key="7">
    <source>
        <dbReference type="PROSITE" id="PS50109"/>
    </source>
</evidence>
<dbReference type="Proteomes" id="UP000315363">
    <property type="component" value="Unassembled WGS sequence"/>
</dbReference>